<feature type="signal peptide" evidence="2">
    <location>
        <begin position="1"/>
        <end position="26"/>
    </location>
</feature>
<comment type="caution">
    <text evidence="3">The sequence shown here is derived from an EMBL/GenBank/DDBJ whole genome shotgun (WGS) entry which is preliminary data.</text>
</comment>
<sequence length="202" mass="22485">MCVIIAVAEFHGRGCVLAVFCTAVSGFYCQSCNDPCIRLPGDAAPITEWRCSRGRANSVSSCHDDRGAGVSDTHPDFRGRGDLKREDGQEKRWREPNADVWKWIGTTDAERNDQEQHRAELENPDGVKTAEGRRNQEPSEDTLRTRHVPGGAWHTKVRSLLRDRQLFKWEKGGRREEGREGREGVGEGNSGNGQGGEVPKSN</sequence>
<evidence type="ECO:0000313" key="4">
    <source>
        <dbReference type="Proteomes" id="UP001066276"/>
    </source>
</evidence>
<keyword evidence="4" id="KW-1185">Reference proteome</keyword>
<dbReference type="EMBL" id="JANPWB010000003">
    <property type="protein sequence ID" value="KAJ1199734.1"/>
    <property type="molecule type" value="Genomic_DNA"/>
</dbReference>
<feature type="region of interest" description="Disordered" evidence="1">
    <location>
        <begin position="109"/>
        <end position="151"/>
    </location>
</feature>
<keyword evidence="2" id="KW-0732">Signal</keyword>
<feature type="compositionally biased region" description="Gly residues" evidence="1">
    <location>
        <begin position="186"/>
        <end position="196"/>
    </location>
</feature>
<protein>
    <submittedName>
        <fullName evidence="3">Uncharacterized protein</fullName>
    </submittedName>
</protein>
<gene>
    <name evidence="3" type="ORF">NDU88_003567</name>
</gene>
<organism evidence="3 4">
    <name type="scientific">Pleurodeles waltl</name>
    <name type="common">Iberian ribbed newt</name>
    <dbReference type="NCBI Taxonomy" id="8319"/>
    <lineage>
        <taxon>Eukaryota</taxon>
        <taxon>Metazoa</taxon>
        <taxon>Chordata</taxon>
        <taxon>Craniata</taxon>
        <taxon>Vertebrata</taxon>
        <taxon>Euteleostomi</taxon>
        <taxon>Amphibia</taxon>
        <taxon>Batrachia</taxon>
        <taxon>Caudata</taxon>
        <taxon>Salamandroidea</taxon>
        <taxon>Salamandridae</taxon>
        <taxon>Pleurodelinae</taxon>
        <taxon>Pleurodeles</taxon>
    </lineage>
</organism>
<reference evidence="3" key="1">
    <citation type="journal article" date="2022" name="bioRxiv">
        <title>Sequencing and chromosome-scale assembly of the giantPleurodeles waltlgenome.</title>
        <authorList>
            <person name="Brown T."/>
            <person name="Elewa A."/>
            <person name="Iarovenko S."/>
            <person name="Subramanian E."/>
            <person name="Araus A.J."/>
            <person name="Petzold A."/>
            <person name="Susuki M."/>
            <person name="Suzuki K.-i.T."/>
            <person name="Hayashi T."/>
            <person name="Toyoda A."/>
            <person name="Oliveira C."/>
            <person name="Osipova E."/>
            <person name="Leigh N.D."/>
            <person name="Simon A."/>
            <person name="Yun M.H."/>
        </authorList>
    </citation>
    <scope>NUCLEOTIDE SEQUENCE</scope>
    <source>
        <strain evidence="3">20211129_DDA</strain>
        <tissue evidence="3">Liver</tissue>
    </source>
</reference>
<feature type="compositionally biased region" description="Basic and acidic residues" evidence="1">
    <location>
        <begin position="164"/>
        <end position="185"/>
    </location>
</feature>
<dbReference type="Proteomes" id="UP001066276">
    <property type="component" value="Chromosome 2_1"/>
</dbReference>
<feature type="chain" id="PRO_5043776114" evidence="2">
    <location>
        <begin position="27"/>
        <end position="202"/>
    </location>
</feature>
<feature type="compositionally biased region" description="Basic and acidic residues" evidence="1">
    <location>
        <begin position="109"/>
        <end position="121"/>
    </location>
</feature>
<proteinExistence type="predicted"/>
<dbReference type="AlphaFoldDB" id="A0AAV7VI68"/>
<accession>A0AAV7VI68</accession>
<feature type="compositionally biased region" description="Basic and acidic residues" evidence="1">
    <location>
        <begin position="128"/>
        <end position="144"/>
    </location>
</feature>
<feature type="region of interest" description="Disordered" evidence="1">
    <location>
        <begin position="62"/>
        <end position="93"/>
    </location>
</feature>
<feature type="region of interest" description="Disordered" evidence="1">
    <location>
        <begin position="164"/>
        <end position="202"/>
    </location>
</feature>
<evidence type="ECO:0000256" key="1">
    <source>
        <dbReference type="SAM" id="MobiDB-lite"/>
    </source>
</evidence>
<evidence type="ECO:0000256" key="2">
    <source>
        <dbReference type="SAM" id="SignalP"/>
    </source>
</evidence>
<name>A0AAV7VI68_PLEWA</name>
<evidence type="ECO:0000313" key="3">
    <source>
        <dbReference type="EMBL" id="KAJ1199734.1"/>
    </source>
</evidence>